<dbReference type="InterPro" id="IPR010663">
    <property type="entry name" value="Znf_FPG/IleRS"/>
</dbReference>
<dbReference type="InterPro" id="IPR050081">
    <property type="entry name" value="Ile-tRNA_ligase"/>
</dbReference>
<dbReference type="PANTHER" id="PTHR42765">
    <property type="entry name" value="SOLEUCYL-TRNA SYNTHETASE"/>
    <property type="match status" value="1"/>
</dbReference>
<accession>A0A448ZVI4</accession>
<name>A0A448ZVI4_METOS</name>
<evidence type="ECO:0000256" key="5">
    <source>
        <dbReference type="ARBA" id="ARBA00022840"/>
    </source>
</evidence>
<feature type="domain" description="Zinc finger FPG/IleRS-type" evidence="12">
    <location>
        <begin position="863"/>
        <end position="887"/>
    </location>
</feature>
<dbReference type="InterPro" id="IPR013155">
    <property type="entry name" value="M/V/L/I-tRNA-synth_anticd-bd"/>
</dbReference>
<evidence type="ECO:0000256" key="8">
    <source>
        <dbReference type="ARBA" id="ARBA00025217"/>
    </source>
</evidence>
<feature type="binding site" evidence="10">
    <location>
        <position position="883"/>
    </location>
    <ligand>
        <name>Zn(2+)</name>
        <dbReference type="ChEBI" id="CHEBI:29105"/>
    </ligand>
</feature>
<comment type="function">
    <text evidence="8 10">Catalyzes the attachment of isoleucine to tRNA(Ile). As IleRS can inadvertently accommodate and process structurally similar amino acids such as valine, to avoid such errors it has two additional distinct tRNA(Ile)-dependent editing activities. One activity is designated as 'pretransfer' editing and involves the hydrolysis of activated Val-AMP. The other activity is designated 'posttransfer' editing and involves deacylation of mischarged Val-tRNA(Ile).</text>
</comment>
<feature type="binding site" evidence="10">
    <location>
        <position position="551"/>
    </location>
    <ligand>
        <name>L-isoleucyl-5'-AMP</name>
        <dbReference type="ChEBI" id="CHEBI:178002"/>
    </ligand>
</feature>
<dbReference type="Gene3D" id="3.90.740.10">
    <property type="entry name" value="Valyl/Leucyl/Isoleucyl-tRNA synthetase, editing domain"/>
    <property type="match status" value="1"/>
</dbReference>
<dbReference type="PANTHER" id="PTHR42765:SF1">
    <property type="entry name" value="ISOLEUCINE--TRNA LIGASE, MITOCHONDRIAL"/>
    <property type="match status" value="1"/>
</dbReference>
<dbReference type="Gene3D" id="1.10.730.20">
    <property type="match status" value="1"/>
</dbReference>
<evidence type="ECO:0000256" key="1">
    <source>
        <dbReference type="ARBA" id="ARBA00006887"/>
    </source>
</evidence>
<dbReference type="EMBL" id="LR214940">
    <property type="protein sequence ID" value="VEU55264.1"/>
    <property type="molecule type" value="Genomic_DNA"/>
</dbReference>
<proteinExistence type="inferred from homology"/>
<dbReference type="GO" id="GO:0008270">
    <property type="term" value="F:zinc ion binding"/>
    <property type="evidence" value="ECO:0007669"/>
    <property type="project" value="UniProtKB-UniRule"/>
</dbReference>
<dbReference type="Proteomes" id="UP000290482">
    <property type="component" value="Chromosome"/>
</dbReference>
<dbReference type="AlphaFoldDB" id="A0A448ZVI4"/>
<comment type="catalytic activity">
    <reaction evidence="9 10">
        <text>tRNA(Ile) + L-isoleucine + ATP = L-isoleucyl-tRNA(Ile) + AMP + diphosphate</text>
        <dbReference type="Rhea" id="RHEA:11060"/>
        <dbReference type="Rhea" id="RHEA-COMP:9666"/>
        <dbReference type="Rhea" id="RHEA-COMP:9695"/>
        <dbReference type="ChEBI" id="CHEBI:30616"/>
        <dbReference type="ChEBI" id="CHEBI:33019"/>
        <dbReference type="ChEBI" id="CHEBI:58045"/>
        <dbReference type="ChEBI" id="CHEBI:78442"/>
        <dbReference type="ChEBI" id="CHEBI:78528"/>
        <dbReference type="ChEBI" id="CHEBI:456215"/>
        <dbReference type="EC" id="6.1.1.5"/>
    </reaction>
</comment>
<feature type="short sequence motif" description="'HIGH' region" evidence="10">
    <location>
        <begin position="61"/>
        <end position="71"/>
    </location>
</feature>
<comment type="similarity">
    <text evidence="1 10">Belongs to the class-I aminoacyl-tRNA synthetase family. IleS type 1 subfamily.</text>
</comment>
<dbReference type="InterPro" id="IPR023585">
    <property type="entry name" value="Ile-tRNA-ligase_type1"/>
</dbReference>
<comment type="subunit">
    <text evidence="10">Monomer.</text>
</comment>
<evidence type="ECO:0000256" key="7">
    <source>
        <dbReference type="ARBA" id="ARBA00023146"/>
    </source>
</evidence>
<dbReference type="FunFam" id="3.40.50.620:FF:000152">
    <property type="entry name" value="Isoleucine--tRNA ligase"/>
    <property type="match status" value="1"/>
</dbReference>
<evidence type="ECO:0000313" key="14">
    <source>
        <dbReference type="EMBL" id="VEU55264.1"/>
    </source>
</evidence>
<dbReference type="PROSITE" id="PS00178">
    <property type="entry name" value="AA_TRNA_LIGASE_I"/>
    <property type="match status" value="1"/>
</dbReference>
<sequence>MEEKKDYKDTLLMPQTDFAMKGNLYEKQKIYAKKWLDIDLYNKVLNKNKNNKPFVLHDGPPYANGDIHVGHALNKILKDIIVRFKNMQGYFSPYTPGWDTHGLPIEHKMLLEAKKQVKDFDTVQLRENAKVYALNQVQHQIEQFKELSLLTDFKDIYITLDKHFEANQLRLFKEMVFDNLIYQDLKPIYWSPSSQSALAEAEVEYQEHTSPAITVAFPLNKGNKLISSNANILIWTTTPWTLIANAAAAVGKDFDYVLLKANNKEYILAKALIEKVAHDAKWENYQILKEFKGKELLDLSYISPINKNVCPIVEGHHVTLDAGTGIVHIAPLFGEDDFIIGNKFNLNKIMHIDDKGYINEKAPKEYQNIFYDEANPLVGKYLETNNLLLALKFIKHQYPHDWRTHKPIMYRATKQWFVSLKPIKAQIKKALSSVKTFNDWSKKRLSLMLENRETWCISRQRKWGIPIIIFYDKDKNPVFKEEIFDHVIDLVDKHGSNIWYEKTADELLPKKYQNLGYTKEEDIMDVWFDSGSTALSVKPGNIEAPFDMYLEGSDQYRGWFNSSLINYVAWCGKSPYKSLLSHGFTLDGKGNKMSKSLGNIVKPLEIINKYGSDILRMWAANSEYTSDISIDDKILTQNIEMYRKIRNTVKFMLGGLSDYHFKEMKLSFIHELMSYRIDVLNNEIIKNYEEYKFINVIKLINNFVIDFSSYYISITKDILYLDLANSDERKQVQYVFYKFIMLLLKSLAPILPTTCEEIYEYFPNIKKEESVHLLPFLKKVNIKEDLEIKWKEFFDLKDTVYRLIEDKIKAQEFKRSNEAILYLNTNSEFIKSLDLVKLLMIAKVEFTSKKNEIRIEKLDNSYKCLRCWNHFEEKDFDKDLELCPRCKKVVKNG</sequence>
<dbReference type="PRINTS" id="PR00984">
    <property type="entry name" value="TRNASYNTHILE"/>
</dbReference>
<dbReference type="EC" id="6.1.1.5" evidence="10"/>
<protein>
    <recommendedName>
        <fullName evidence="10">Isoleucine--tRNA ligase</fullName>
        <ecNumber evidence="10">6.1.1.5</ecNumber>
    </recommendedName>
    <alternativeName>
        <fullName evidence="10">Isoleucyl-tRNA synthetase</fullName>
        <shortName evidence="10">IleRS</shortName>
    </alternativeName>
</protein>
<dbReference type="NCBIfam" id="TIGR00392">
    <property type="entry name" value="ileS"/>
    <property type="match status" value="1"/>
</dbReference>
<evidence type="ECO:0000259" key="11">
    <source>
        <dbReference type="Pfam" id="PF00133"/>
    </source>
</evidence>
<evidence type="ECO:0000256" key="10">
    <source>
        <dbReference type="HAMAP-Rule" id="MF_02002"/>
    </source>
</evidence>
<dbReference type="Gene3D" id="3.40.50.620">
    <property type="entry name" value="HUPs"/>
    <property type="match status" value="2"/>
</dbReference>
<keyword evidence="6 10" id="KW-0648">Protein biosynthesis</keyword>
<keyword evidence="4 10" id="KW-0547">Nucleotide-binding</keyword>
<keyword evidence="10" id="KW-0862">Zinc</keyword>
<dbReference type="GO" id="GO:0000049">
    <property type="term" value="F:tRNA binding"/>
    <property type="evidence" value="ECO:0007669"/>
    <property type="project" value="InterPro"/>
</dbReference>
<keyword evidence="5 10" id="KW-0067">ATP-binding</keyword>
<evidence type="ECO:0000256" key="9">
    <source>
        <dbReference type="ARBA" id="ARBA00048359"/>
    </source>
</evidence>
<evidence type="ECO:0000259" key="13">
    <source>
        <dbReference type="Pfam" id="PF08264"/>
    </source>
</evidence>
<keyword evidence="10" id="KW-0479">Metal-binding</keyword>
<dbReference type="Pfam" id="PF08264">
    <property type="entry name" value="Anticodon_1"/>
    <property type="match status" value="1"/>
</dbReference>
<dbReference type="CDD" id="cd07960">
    <property type="entry name" value="Anticodon_Ia_Ile_BEm"/>
    <property type="match status" value="1"/>
</dbReference>
<dbReference type="GO" id="GO:0006428">
    <property type="term" value="P:isoleucyl-tRNA aminoacylation"/>
    <property type="evidence" value="ECO:0007669"/>
    <property type="project" value="UniProtKB-UniRule"/>
</dbReference>
<feature type="binding site" evidence="10">
    <location>
        <position position="886"/>
    </location>
    <ligand>
        <name>Zn(2+)</name>
        <dbReference type="ChEBI" id="CHEBI:29105"/>
    </ligand>
</feature>
<evidence type="ECO:0000256" key="4">
    <source>
        <dbReference type="ARBA" id="ARBA00022741"/>
    </source>
</evidence>
<gene>
    <name evidence="10 14" type="primary">ileS</name>
    <name evidence="14" type="ORF">NCTC10112_00136</name>
</gene>
<dbReference type="InterPro" id="IPR002300">
    <property type="entry name" value="aa-tRNA-synth_Ia"/>
</dbReference>
<dbReference type="InterPro" id="IPR014729">
    <property type="entry name" value="Rossmann-like_a/b/a_fold"/>
</dbReference>
<feature type="binding site" evidence="10">
    <location>
        <position position="595"/>
    </location>
    <ligand>
        <name>ATP</name>
        <dbReference type="ChEBI" id="CHEBI:30616"/>
    </ligand>
</feature>
<dbReference type="Pfam" id="PF06827">
    <property type="entry name" value="zf-FPG_IleRS"/>
    <property type="match status" value="1"/>
</dbReference>
<feature type="domain" description="Aminoacyl-tRNA synthetase class Ia" evidence="11">
    <location>
        <begin position="33"/>
        <end position="631"/>
    </location>
</feature>
<comment type="cofactor">
    <cofactor evidence="10">
        <name>Zn(2+)</name>
        <dbReference type="ChEBI" id="CHEBI:29105"/>
    </cofactor>
    <text evidence="10">Binds 1 zinc ion per subunit.</text>
</comment>
<reference evidence="14 15" key="1">
    <citation type="submission" date="2019-01" db="EMBL/GenBank/DDBJ databases">
        <authorList>
            <consortium name="Pathogen Informatics"/>
        </authorList>
    </citation>
    <scope>NUCLEOTIDE SEQUENCE [LARGE SCALE GENOMIC DNA]</scope>
    <source>
        <strain evidence="14 15">NCTC10112</strain>
    </source>
</reference>
<dbReference type="InterPro" id="IPR001412">
    <property type="entry name" value="aa-tRNA-synth_I_CS"/>
</dbReference>
<dbReference type="CDD" id="cd00818">
    <property type="entry name" value="IleRS_core"/>
    <property type="match status" value="1"/>
</dbReference>
<evidence type="ECO:0000313" key="15">
    <source>
        <dbReference type="Proteomes" id="UP000290482"/>
    </source>
</evidence>
<dbReference type="HAMAP" id="MF_02002">
    <property type="entry name" value="Ile_tRNA_synth_type1"/>
    <property type="match status" value="1"/>
</dbReference>
<keyword evidence="7 10" id="KW-0030">Aminoacyl-tRNA synthetase</keyword>
<dbReference type="SUPFAM" id="SSF47323">
    <property type="entry name" value="Anticodon-binding domain of a subclass of class I aminoacyl-tRNA synthetases"/>
    <property type="match status" value="1"/>
</dbReference>
<feature type="binding site" evidence="10">
    <location>
        <position position="864"/>
    </location>
    <ligand>
        <name>Zn(2+)</name>
        <dbReference type="ChEBI" id="CHEBI:29105"/>
    </ligand>
</feature>
<organism evidence="14 15">
    <name type="scientific">Metamycoplasma orale</name>
    <name type="common">Mycoplasma orale</name>
    <dbReference type="NCBI Taxonomy" id="2121"/>
    <lineage>
        <taxon>Bacteria</taxon>
        <taxon>Bacillati</taxon>
        <taxon>Mycoplasmatota</taxon>
        <taxon>Mycoplasmoidales</taxon>
        <taxon>Metamycoplasmataceae</taxon>
        <taxon>Metamycoplasma</taxon>
    </lineage>
</organism>
<dbReference type="InterPro" id="IPR002301">
    <property type="entry name" value="Ile-tRNA-ligase"/>
</dbReference>
<dbReference type="SUPFAM" id="SSF52374">
    <property type="entry name" value="Nucleotidylyl transferase"/>
    <property type="match status" value="1"/>
</dbReference>
<keyword evidence="15" id="KW-1185">Reference proteome</keyword>
<dbReference type="GO" id="GO:0005829">
    <property type="term" value="C:cytosol"/>
    <property type="evidence" value="ECO:0007669"/>
    <property type="project" value="TreeGrafter"/>
</dbReference>
<dbReference type="InterPro" id="IPR033708">
    <property type="entry name" value="Anticodon_Ile_BEm"/>
</dbReference>
<comment type="domain">
    <text evidence="10">IleRS has two distinct active sites: one for aminoacylation and one for editing. The misactivated valine is translocated from the active site to the editing site, which sterically excludes the correctly activated isoleucine. The single editing site contains two valyl binding pockets, one specific for each substrate (Val-AMP or Val-tRNA(Ile)).</text>
</comment>
<dbReference type="GO" id="GO:0005524">
    <property type="term" value="F:ATP binding"/>
    <property type="evidence" value="ECO:0007669"/>
    <property type="project" value="UniProtKB-UniRule"/>
</dbReference>
<dbReference type="InterPro" id="IPR009080">
    <property type="entry name" value="tRNAsynth_Ia_anticodon-bd"/>
</dbReference>
<dbReference type="SUPFAM" id="SSF50677">
    <property type="entry name" value="ValRS/IleRS/LeuRS editing domain"/>
    <property type="match status" value="1"/>
</dbReference>
<dbReference type="RefSeq" id="WP_022936227.1">
    <property type="nucleotide sequence ID" value="NZ_LR214940.1"/>
</dbReference>
<dbReference type="GO" id="GO:0002161">
    <property type="term" value="F:aminoacyl-tRNA deacylase activity"/>
    <property type="evidence" value="ECO:0007669"/>
    <property type="project" value="InterPro"/>
</dbReference>
<keyword evidence="2 10" id="KW-0963">Cytoplasm</keyword>
<dbReference type="GO" id="GO:0004822">
    <property type="term" value="F:isoleucine-tRNA ligase activity"/>
    <property type="evidence" value="ECO:0007669"/>
    <property type="project" value="UniProtKB-UniRule"/>
</dbReference>
<feature type="binding site" evidence="10">
    <location>
        <position position="867"/>
    </location>
    <ligand>
        <name>Zn(2+)</name>
        <dbReference type="ChEBI" id="CHEBI:29105"/>
    </ligand>
</feature>
<feature type="domain" description="Methionyl/Valyl/Leucyl/Isoleucyl-tRNA synthetase anticodon-binding" evidence="13">
    <location>
        <begin position="676"/>
        <end position="819"/>
    </location>
</feature>
<dbReference type="InterPro" id="IPR009008">
    <property type="entry name" value="Val/Leu/Ile-tRNA-synth_edit"/>
</dbReference>
<feature type="short sequence motif" description="'KMSKS' region" evidence="10">
    <location>
        <begin position="592"/>
        <end position="596"/>
    </location>
</feature>
<keyword evidence="3 10" id="KW-0436">Ligase</keyword>
<evidence type="ECO:0000259" key="12">
    <source>
        <dbReference type="Pfam" id="PF06827"/>
    </source>
</evidence>
<dbReference type="OrthoDB" id="9810365at2"/>
<evidence type="ECO:0000256" key="2">
    <source>
        <dbReference type="ARBA" id="ARBA00022490"/>
    </source>
</evidence>
<dbReference type="Pfam" id="PF00133">
    <property type="entry name" value="tRNA-synt_1"/>
    <property type="match status" value="1"/>
</dbReference>
<dbReference type="KEGG" id="mob:NCTC10112_00136"/>
<evidence type="ECO:0000256" key="3">
    <source>
        <dbReference type="ARBA" id="ARBA00022598"/>
    </source>
</evidence>
<comment type="subcellular location">
    <subcellularLocation>
        <location evidence="10">Cytoplasm</location>
    </subcellularLocation>
</comment>
<evidence type="ECO:0000256" key="6">
    <source>
        <dbReference type="ARBA" id="ARBA00022917"/>
    </source>
</evidence>